<dbReference type="Gene3D" id="2.60.120.920">
    <property type="match status" value="1"/>
</dbReference>
<keyword evidence="6" id="KW-1185">Reference proteome</keyword>
<dbReference type="InterPro" id="IPR013320">
    <property type="entry name" value="ConA-like_dom_sf"/>
</dbReference>
<comment type="caution">
    <text evidence="5">The sequence shown here is derived from an EMBL/GenBank/DDBJ whole genome shotgun (WGS) entry which is preliminary data.</text>
</comment>
<name>A0A2G8KJU4_STIJA</name>
<dbReference type="GO" id="GO:0005634">
    <property type="term" value="C:nucleus"/>
    <property type="evidence" value="ECO:0007669"/>
    <property type="project" value="UniProtKB-SubCell"/>
</dbReference>
<dbReference type="STRING" id="307972.A0A2G8KJU4"/>
<evidence type="ECO:0000256" key="2">
    <source>
        <dbReference type="ARBA" id="ARBA00023242"/>
    </source>
</evidence>
<dbReference type="Proteomes" id="UP000230750">
    <property type="component" value="Unassembled WGS sequence"/>
</dbReference>
<dbReference type="GO" id="GO:0000380">
    <property type="term" value="P:alternative mRNA splicing, via spliceosome"/>
    <property type="evidence" value="ECO:0007669"/>
    <property type="project" value="TreeGrafter"/>
</dbReference>
<accession>A0A2G8KJU4</accession>
<dbReference type="SMART" id="SM00449">
    <property type="entry name" value="SPRY"/>
    <property type="match status" value="1"/>
</dbReference>
<protein>
    <submittedName>
        <fullName evidence="5">Putative heterogeneous nuclear ribonucleoprotein U isoform X3</fullName>
    </submittedName>
</protein>
<dbReference type="InterPro" id="IPR035778">
    <property type="entry name" value="SPRY_hnRNP_U"/>
</dbReference>
<proteinExistence type="predicted"/>
<dbReference type="Pfam" id="PF00622">
    <property type="entry name" value="SPRY"/>
    <property type="match status" value="1"/>
</dbReference>
<sequence>MANRERRKETETGGKIETGVIKIAETDLQGEDLLHSQMEEDDGIPENQLCSANLKLQKCKKNAWSHDLLSILGECCSDISDLNLKVAKDGYSAIPLTMDGFGFLWSGVKLTHGVSKGKICYQVKLQEHLNVKHLPSEEKTPHVIRVGWSLEKTSLQLGEEKFSYGYGGTAKFSTNCKFEDFGEKFGEGDVITTYLDFEGEKPTISYAKNDKDLGVACTIEEDLEGNALFPHLLLKNTSVEINVGQMEEPFFPIAEGFTLIGDLPEEDKVRGPLPPAEKKDCENGRKLV</sequence>
<evidence type="ECO:0000256" key="1">
    <source>
        <dbReference type="ARBA" id="ARBA00004123"/>
    </source>
</evidence>
<feature type="region of interest" description="Disordered" evidence="3">
    <location>
        <begin position="268"/>
        <end position="288"/>
    </location>
</feature>
<dbReference type="OrthoDB" id="445357at2759"/>
<dbReference type="CDD" id="cd12884">
    <property type="entry name" value="SPRY_hnRNP"/>
    <property type="match status" value="1"/>
</dbReference>
<evidence type="ECO:0000313" key="6">
    <source>
        <dbReference type="Proteomes" id="UP000230750"/>
    </source>
</evidence>
<dbReference type="InterPro" id="IPR043136">
    <property type="entry name" value="B30.2/SPRY_sf"/>
</dbReference>
<evidence type="ECO:0000313" key="5">
    <source>
        <dbReference type="EMBL" id="PIK48230.1"/>
    </source>
</evidence>
<dbReference type="SUPFAM" id="SSF49899">
    <property type="entry name" value="Concanavalin A-like lectins/glucanases"/>
    <property type="match status" value="1"/>
</dbReference>
<dbReference type="PANTHER" id="PTHR12381">
    <property type="entry name" value="HETEROGENEOUS NUCLEAR RIBONUCLEOPROTEIN U FAMILY MEMBER"/>
    <property type="match status" value="1"/>
</dbReference>
<dbReference type="AlphaFoldDB" id="A0A2G8KJU4"/>
<gene>
    <name evidence="5" type="ORF">BSL78_14916</name>
</gene>
<comment type="subcellular location">
    <subcellularLocation>
        <location evidence="1">Nucleus</location>
    </subcellularLocation>
</comment>
<keyword evidence="5" id="KW-0687">Ribonucleoprotein</keyword>
<dbReference type="PANTHER" id="PTHR12381:SF56">
    <property type="entry name" value="B30.2_SPRY DOMAIN-CONTAINING PROTEIN-RELATED"/>
    <property type="match status" value="1"/>
</dbReference>
<dbReference type="EMBL" id="MRZV01000534">
    <property type="protein sequence ID" value="PIK48230.1"/>
    <property type="molecule type" value="Genomic_DNA"/>
</dbReference>
<evidence type="ECO:0000259" key="4">
    <source>
        <dbReference type="SMART" id="SM00449"/>
    </source>
</evidence>
<keyword evidence="2" id="KW-0539">Nucleus</keyword>
<dbReference type="GO" id="GO:1990904">
    <property type="term" value="C:ribonucleoprotein complex"/>
    <property type="evidence" value="ECO:0007669"/>
    <property type="project" value="UniProtKB-KW"/>
</dbReference>
<reference evidence="5 6" key="1">
    <citation type="journal article" date="2017" name="PLoS Biol.">
        <title>The sea cucumber genome provides insights into morphological evolution and visceral regeneration.</title>
        <authorList>
            <person name="Zhang X."/>
            <person name="Sun L."/>
            <person name="Yuan J."/>
            <person name="Sun Y."/>
            <person name="Gao Y."/>
            <person name="Zhang L."/>
            <person name="Li S."/>
            <person name="Dai H."/>
            <person name="Hamel J.F."/>
            <person name="Liu C."/>
            <person name="Yu Y."/>
            <person name="Liu S."/>
            <person name="Lin W."/>
            <person name="Guo K."/>
            <person name="Jin S."/>
            <person name="Xu P."/>
            <person name="Storey K.B."/>
            <person name="Huan P."/>
            <person name="Zhang T."/>
            <person name="Zhou Y."/>
            <person name="Zhang J."/>
            <person name="Lin C."/>
            <person name="Li X."/>
            <person name="Xing L."/>
            <person name="Huo D."/>
            <person name="Sun M."/>
            <person name="Wang L."/>
            <person name="Mercier A."/>
            <person name="Li F."/>
            <person name="Yang H."/>
            <person name="Xiang J."/>
        </authorList>
    </citation>
    <scope>NUCLEOTIDE SEQUENCE [LARGE SCALE GENOMIC DNA]</scope>
    <source>
        <strain evidence="5">Shaxun</strain>
        <tissue evidence="5">Muscle</tissue>
    </source>
</reference>
<feature type="domain" description="SPRY" evidence="4">
    <location>
        <begin position="116"/>
        <end position="247"/>
    </location>
</feature>
<dbReference type="InterPro" id="IPR003877">
    <property type="entry name" value="SPRY_dom"/>
</dbReference>
<evidence type="ECO:0000256" key="3">
    <source>
        <dbReference type="SAM" id="MobiDB-lite"/>
    </source>
</evidence>
<organism evidence="5 6">
    <name type="scientific">Stichopus japonicus</name>
    <name type="common">Sea cucumber</name>
    <dbReference type="NCBI Taxonomy" id="307972"/>
    <lineage>
        <taxon>Eukaryota</taxon>
        <taxon>Metazoa</taxon>
        <taxon>Echinodermata</taxon>
        <taxon>Eleutherozoa</taxon>
        <taxon>Echinozoa</taxon>
        <taxon>Holothuroidea</taxon>
        <taxon>Aspidochirotacea</taxon>
        <taxon>Aspidochirotida</taxon>
        <taxon>Stichopodidae</taxon>
        <taxon>Apostichopus</taxon>
    </lineage>
</organism>
<dbReference type="GO" id="GO:0003723">
    <property type="term" value="F:RNA binding"/>
    <property type="evidence" value="ECO:0007669"/>
    <property type="project" value="TreeGrafter"/>
</dbReference>